<dbReference type="Pfam" id="PF00096">
    <property type="entry name" value="zf-C2H2"/>
    <property type="match status" value="4"/>
</dbReference>
<organism evidence="16 17">
    <name type="scientific">Plutella xylostella</name>
    <name type="common">Diamondback moth</name>
    <name type="synonym">Plutella maculipennis</name>
    <dbReference type="NCBI Taxonomy" id="51655"/>
    <lineage>
        <taxon>Eukaryota</taxon>
        <taxon>Metazoa</taxon>
        <taxon>Ecdysozoa</taxon>
        <taxon>Arthropoda</taxon>
        <taxon>Hexapoda</taxon>
        <taxon>Insecta</taxon>
        <taxon>Pterygota</taxon>
        <taxon>Neoptera</taxon>
        <taxon>Endopterygota</taxon>
        <taxon>Lepidoptera</taxon>
        <taxon>Glossata</taxon>
        <taxon>Ditrysia</taxon>
        <taxon>Yponomeutoidea</taxon>
        <taxon>Plutellidae</taxon>
        <taxon>Plutella</taxon>
    </lineage>
</organism>
<name>A0A8S4FZJ8_PLUXY</name>
<dbReference type="Pfam" id="PF12874">
    <property type="entry name" value="zf-met"/>
    <property type="match status" value="1"/>
</dbReference>
<evidence type="ECO:0000256" key="13">
    <source>
        <dbReference type="PROSITE-ProRule" id="PRU01263"/>
    </source>
</evidence>
<dbReference type="GO" id="GO:0043565">
    <property type="term" value="F:sequence-specific DNA binding"/>
    <property type="evidence" value="ECO:0007669"/>
    <property type="project" value="TreeGrafter"/>
</dbReference>
<evidence type="ECO:0000256" key="2">
    <source>
        <dbReference type="ARBA" id="ARBA00004123"/>
    </source>
</evidence>
<dbReference type="InterPro" id="IPR013087">
    <property type="entry name" value="Znf_C2H2_type"/>
</dbReference>
<evidence type="ECO:0000256" key="6">
    <source>
        <dbReference type="ARBA" id="ARBA00022771"/>
    </source>
</evidence>
<dbReference type="Pfam" id="PF07776">
    <property type="entry name" value="zf-AD"/>
    <property type="match status" value="1"/>
</dbReference>
<dbReference type="EMBL" id="CAJHNJ030000065">
    <property type="protein sequence ID" value="CAG9133629.1"/>
    <property type="molecule type" value="Genomic_DNA"/>
</dbReference>
<dbReference type="GO" id="GO:0008270">
    <property type="term" value="F:zinc ion binding"/>
    <property type="evidence" value="ECO:0007669"/>
    <property type="project" value="UniProtKB-UniRule"/>
</dbReference>
<evidence type="ECO:0000256" key="9">
    <source>
        <dbReference type="ARBA" id="ARBA00023125"/>
    </source>
</evidence>
<sequence length="617" mass="71106">MDIEESSFCRLCADLTPNSKLFNLLSDAARCREVVEKLTILKHDFINIFRDQTLPKNVCFLCLDSLYRAVAFVERVEASQATLKDIYSPPTAGDNWPVYDEAITDPFEVGENVKPESISNQKEDSANVAVVAPYTQNLTQSAPNRGEQNNLISYPTTNVSETANQINPLMQYHLNANSTGNQNQECNINYEGESSIANMTPIQTNITKENCQNTITNQYQEEYIRKYEQHIKLTKSITRKLPGKRKKKPLPLPVSELSKILDKSWTGYPWTCDVCFAGFYNVYLLREHTKAVHMRCFAMKCVDCLETTDCYVSFVYHVRSHRPFMKDHCPYCNCRFDKSNQKEHIRMHFNGPEKMCDCCGQTFPNAEELQKHLGIFKPPTPKRLASIARLRPTIIDDKTCSVCNKVFTTAGSARAHKLIHSERKKEHICEVCGKDFFRKSDLSHHRLIHNTADPYVCKICKKTFATLQRLRNHVLTHTAEKPFQCSVCKRNFRLKRQMKDHMIIHTGEKPFECNYCGRKFRFKTTLKSHQLQHTGEKPFVCQNCGREFANWSNCNQHMKTKHGTTLAKHVVTPEGKVPLNPLTGRVKKVKPFEAVKEWTEQILEPPKRKKAQIRVVK</sequence>
<evidence type="ECO:0000259" key="15">
    <source>
        <dbReference type="PROSITE" id="PS51915"/>
    </source>
</evidence>
<dbReference type="PANTHER" id="PTHR24408:SF58">
    <property type="entry name" value="TRANSCRIPTION FACTOR (TFIIIA), PUTATIVE (AFU_ORTHOLOGUE AFUA_1G05150)-RELATED"/>
    <property type="match status" value="1"/>
</dbReference>
<dbReference type="PROSITE" id="PS51915">
    <property type="entry name" value="ZAD"/>
    <property type="match status" value="1"/>
</dbReference>
<proteinExistence type="inferred from homology"/>
<comment type="subcellular location">
    <subcellularLocation>
        <location evidence="2">Nucleus</location>
    </subcellularLocation>
</comment>
<evidence type="ECO:0000256" key="1">
    <source>
        <dbReference type="ARBA" id="ARBA00003767"/>
    </source>
</evidence>
<dbReference type="PROSITE" id="PS00028">
    <property type="entry name" value="ZINC_FINGER_C2H2_1"/>
    <property type="match status" value="7"/>
</dbReference>
<dbReference type="SUPFAM" id="SSF57716">
    <property type="entry name" value="Glucocorticoid receptor-like (DNA-binding domain)"/>
    <property type="match status" value="1"/>
</dbReference>
<keyword evidence="8" id="KW-0805">Transcription regulation</keyword>
<feature type="binding site" evidence="13">
    <location>
        <position position="9"/>
    </location>
    <ligand>
        <name>Zn(2+)</name>
        <dbReference type="ChEBI" id="CHEBI:29105"/>
    </ligand>
</feature>
<keyword evidence="11" id="KW-0539">Nucleus</keyword>
<dbReference type="InterPro" id="IPR036236">
    <property type="entry name" value="Znf_C2H2_sf"/>
</dbReference>
<evidence type="ECO:0000313" key="16">
    <source>
        <dbReference type="EMBL" id="CAG9133629.1"/>
    </source>
</evidence>
<dbReference type="GO" id="GO:0000981">
    <property type="term" value="F:DNA-binding transcription factor activity, RNA polymerase II-specific"/>
    <property type="evidence" value="ECO:0007669"/>
    <property type="project" value="TreeGrafter"/>
</dbReference>
<keyword evidence="7 13" id="KW-0862">Zinc</keyword>
<dbReference type="AlphaFoldDB" id="A0A8S4FZJ8"/>
<evidence type="ECO:0000313" key="17">
    <source>
        <dbReference type="Proteomes" id="UP000653454"/>
    </source>
</evidence>
<dbReference type="GO" id="GO:0005634">
    <property type="term" value="C:nucleus"/>
    <property type="evidence" value="ECO:0007669"/>
    <property type="project" value="UniProtKB-SubCell"/>
</dbReference>
<evidence type="ECO:0000259" key="14">
    <source>
        <dbReference type="PROSITE" id="PS50157"/>
    </source>
</evidence>
<keyword evidence="10" id="KW-0804">Transcription</keyword>
<evidence type="ECO:0000256" key="8">
    <source>
        <dbReference type="ARBA" id="ARBA00023015"/>
    </source>
</evidence>
<dbReference type="Pfam" id="PF13894">
    <property type="entry name" value="zf-C2H2_4"/>
    <property type="match status" value="1"/>
</dbReference>
<feature type="binding site" evidence="13">
    <location>
        <position position="59"/>
    </location>
    <ligand>
        <name>Zn(2+)</name>
        <dbReference type="ChEBI" id="CHEBI:29105"/>
    </ligand>
</feature>
<keyword evidence="6 12" id="KW-0863">Zinc-finger</keyword>
<feature type="domain" description="C2H2-type" evidence="14">
    <location>
        <begin position="398"/>
        <end position="425"/>
    </location>
</feature>
<feature type="domain" description="ZAD" evidence="15">
    <location>
        <begin position="7"/>
        <end position="86"/>
    </location>
</feature>
<dbReference type="Proteomes" id="UP000653454">
    <property type="component" value="Unassembled WGS sequence"/>
</dbReference>
<feature type="domain" description="C2H2-type" evidence="14">
    <location>
        <begin position="427"/>
        <end position="454"/>
    </location>
</feature>
<keyword evidence="4 13" id="KW-0479">Metal-binding</keyword>
<dbReference type="SMART" id="SM00355">
    <property type="entry name" value="ZnF_C2H2"/>
    <property type="match status" value="10"/>
</dbReference>
<feature type="domain" description="C2H2-type" evidence="14">
    <location>
        <begin position="483"/>
        <end position="510"/>
    </location>
</feature>
<evidence type="ECO:0000256" key="4">
    <source>
        <dbReference type="ARBA" id="ARBA00022723"/>
    </source>
</evidence>
<dbReference type="FunFam" id="3.30.160.60:FF:000097">
    <property type="entry name" value="Zinc finger protein"/>
    <property type="match status" value="1"/>
</dbReference>
<keyword evidence="5" id="KW-0677">Repeat</keyword>
<comment type="similarity">
    <text evidence="3">Belongs to the krueppel C2H2-type zinc-finger protein family.</text>
</comment>
<reference evidence="16" key="1">
    <citation type="submission" date="2020-11" db="EMBL/GenBank/DDBJ databases">
        <authorList>
            <person name="Whiteford S."/>
        </authorList>
    </citation>
    <scope>NUCLEOTIDE SEQUENCE</scope>
</reference>
<dbReference type="FunFam" id="3.30.160.60:FF:001498">
    <property type="entry name" value="Zinc finger protein 404"/>
    <property type="match status" value="1"/>
</dbReference>
<feature type="binding site" evidence="13">
    <location>
        <position position="62"/>
    </location>
    <ligand>
        <name>Zn(2+)</name>
        <dbReference type="ChEBI" id="CHEBI:29105"/>
    </ligand>
</feature>
<keyword evidence="9" id="KW-0238">DNA-binding</keyword>
<evidence type="ECO:0000256" key="10">
    <source>
        <dbReference type="ARBA" id="ARBA00023163"/>
    </source>
</evidence>
<evidence type="ECO:0000256" key="12">
    <source>
        <dbReference type="PROSITE-ProRule" id="PRU00042"/>
    </source>
</evidence>
<dbReference type="SUPFAM" id="SSF57667">
    <property type="entry name" value="beta-beta-alpha zinc fingers"/>
    <property type="match status" value="3"/>
</dbReference>
<comment type="caution">
    <text evidence="16">The sequence shown here is derived from an EMBL/GenBank/DDBJ whole genome shotgun (WGS) entry which is preliminary data.</text>
</comment>
<evidence type="ECO:0000256" key="3">
    <source>
        <dbReference type="ARBA" id="ARBA00006991"/>
    </source>
</evidence>
<dbReference type="PANTHER" id="PTHR24408">
    <property type="entry name" value="ZINC FINGER PROTEIN"/>
    <property type="match status" value="1"/>
</dbReference>
<dbReference type="Gene3D" id="3.30.160.60">
    <property type="entry name" value="Classic Zinc Finger"/>
    <property type="match status" value="6"/>
</dbReference>
<feature type="binding site" evidence="13">
    <location>
        <position position="12"/>
    </location>
    <ligand>
        <name>Zn(2+)</name>
        <dbReference type="ChEBI" id="CHEBI:29105"/>
    </ligand>
</feature>
<evidence type="ECO:0000256" key="5">
    <source>
        <dbReference type="ARBA" id="ARBA00022737"/>
    </source>
</evidence>
<accession>A0A8S4FZJ8</accession>
<comment type="function">
    <text evidence="1">May be involved in transcriptional regulation.</text>
</comment>
<dbReference type="PROSITE" id="PS50157">
    <property type="entry name" value="ZINC_FINGER_C2H2_2"/>
    <property type="match status" value="6"/>
</dbReference>
<feature type="domain" description="C2H2-type" evidence="14">
    <location>
        <begin position="539"/>
        <end position="562"/>
    </location>
</feature>
<evidence type="ECO:0000256" key="11">
    <source>
        <dbReference type="ARBA" id="ARBA00023242"/>
    </source>
</evidence>
<evidence type="ECO:0000256" key="7">
    <source>
        <dbReference type="ARBA" id="ARBA00022833"/>
    </source>
</evidence>
<dbReference type="Gene3D" id="3.40.1800.20">
    <property type="match status" value="1"/>
</dbReference>
<dbReference type="SMART" id="SM00868">
    <property type="entry name" value="zf-AD"/>
    <property type="match status" value="2"/>
</dbReference>
<feature type="domain" description="C2H2-type" evidence="14">
    <location>
        <begin position="511"/>
        <end position="538"/>
    </location>
</feature>
<gene>
    <name evidence="16" type="ORF">PLXY2_LOCUS11918</name>
</gene>
<keyword evidence="17" id="KW-1185">Reference proteome</keyword>
<dbReference type="InterPro" id="IPR012934">
    <property type="entry name" value="Znf_AD"/>
</dbReference>
<dbReference type="FunFam" id="3.30.160.60:FF:000151">
    <property type="entry name" value="Zinc finger and SCAN domain-containing 21"/>
    <property type="match status" value="1"/>
</dbReference>
<feature type="domain" description="C2H2-type" evidence="14">
    <location>
        <begin position="455"/>
        <end position="482"/>
    </location>
</feature>
<protein>
    <submittedName>
        <fullName evidence="16">(diamondback moth) hypothetical protein</fullName>
    </submittedName>
</protein>